<dbReference type="InterPro" id="IPR012337">
    <property type="entry name" value="RNaseH-like_sf"/>
</dbReference>
<reference evidence="1" key="2">
    <citation type="journal article" date="2014" name="ISME J.">
        <title>Microbial stratification in low pH oxic and suboxic macroscopic growths along an acid mine drainage.</title>
        <authorList>
            <person name="Mendez-Garcia C."/>
            <person name="Mesa V."/>
            <person name="Sprenger R.R."/>
            <person name="Richter M."/>
            <person name="Diez M.S."/>
            <person name="Solano J."/>
            <person name="Bargiela R."/>
            <person name="Golyshina O.V."/>
            <person name="Manteca A."/>
            <person name="Ramos J.L."/>
            <person name="Gallego J.R."/>
            <person name="Llorente I."/>
            <person name="Martins Dos Santos V.A."/>
            <person name="Jensen O.N."/>
            <person name="Pelaez A.I."/>
            <person name="Sanchez J."/>
            <person name="Ferrer M."/>
        </authorList>
    </citation>
    <scope>NUCLEOTIDE SEQUENCE</scope>
</reference>
<accession>T1AXA8</accession>
<comment type="caution">
    <text evidence="1">The sequence shown here is derived from an EMBL/GenBank/DDBJ whole genome shotgun (WGS) entry which is preliminary data.</text>
</comment>
<protein>
    <submittedName>
        <fullName evidence="1">Transposase, IS4 family protein</fullName>
    </submittedName>
</protein>
<dbReference type="SUPFAM" id="SSF53098">
    <property type="entry name" value="Ribonuclease H-like"/>
    <property type="match status" value="1"/>
</dbReference>
<feature type="non-terminal residue" evidence="1">
    <location>
        <position position="1"/>
    </location>
</feature>
<dbReference type="EMBL" id="AUZY01004719">
    <property type="protein sequence ID" value="EQD62087.1"/>
    <property type="molecule type" value="Genomic_DNA"/>
</dbReference>
<dbReference type="PANTHER" id="PTHR34614:SF2">
    <property type="entry name" value="TRANSPOSASE IS4-LIKE DOMAIN-CONTAINING PROTEIN"/>
    <property type="match status" value="1"/>
</dbReference>
<proteinExistence type="predicted"/>
<name>T1AXA8_9ZZZZ</name>
<dbReference type="PANTHER" id="PTHR34614">
    <property type="match status" value="1"/>
</dbReference>
<evidence type="ECO:0000313" key="1">
    <source>
        <dbReference type="EMBL" id="EQD62087.1"/>
    </source>
</evidence>
<organism evidence="1">
    <name type="scientific">mine drainage metagenome</name>
    <dbReference type="NCBI Taxonomy" id="410659"/>
    <lineage>
        <taxon>unclassified sequences</taxon>
        <taxon>metagenomes</taxon>
        <taxon>ecological metagenomes</taxon>
    </lineage>
</organism>
<gene>
    <name evidence="1" type="ORF">B1B_07427</name>
</gene>
<dbReference type="AlphaFoldDB" id="T1AXA8"/>
<sequence length="262" mass="30786">ETLVRKTKVTTIYAAETEAEVYGERRRLVVYMNMARAQRERDQRNEAISDVEEKLGKLAKEGAGWSEAKLHRKIVEIVGRWDGYLEVRVRRKGKGPRVTWRLRQNALRAAERRDGKWVLLATDPEMTAKEVVEAYLEKDFIEKVFRRLKTEEELEPVRHRLERRVRAYVFVLTLAYRLWATLQWYVESRGKREWGNPWEVSEDLLKELGRVERVEVSLGRQERVWYLNLLKGTKERLKAIGYPKLFLEGPPIVSPAPPSGKA</sequence>
<reference evidence="1" key="1">
    <citation type="submission" date="2013-08" db="EMBL/GenBank/DDBJ databases">
        <authorList>
            <person name="Mendez C."/>
            <person name="Richter M."/>
            <person name="Ferrer M."/>
            <person name="Sanchez J."/>
        </authorList>
    </citation>
    <scope>NUCLEOTIDE SEQUENCE</scope>
</reference>